<organism evidence="1 2">
    <name type="scientific">Nitrosospira lacus</name>
    <dbReference type="NCBI Taxonomy" id="1288494"/>
    <lineage>
        <taxon>Bacteria</taxon>
        <taxon>Pseudomonadati</taxon>
        <taxon>Pseudomonadota</taxon>
        <taxon>Betaproteobacteria</taxon>
        <taxon>Nitrosomonadales</taxon>
        <taxon>Nitrosomonadaceae</taxon>
        <taxon>Nitrosospira</taxon>
    </lineage>
</organism>
<accession>A0A1W6SPB6</accession>
<evidence type="ECO:0000313" key="2">
    <source>
        <dbReference type="Proteomes" id="UP000012179"/>
    </source>
</evidence>
<keyword evidence="2" id="KW-1185">Reference proteome</keyword>
<dbReference type="KEGG" id="nlc:EBAPG3_007535"/>
<name>A0A1W6SPB6_9PROT</name>
<sequence length="76" mass="7873">MGMPRLHFRPPAFFFEVAIPDYCSVIKGGVNIGVKPGIGWSNSVMVGAGGGGEEGARLAGCFPARQDRQYAGGVCG</sequence>
<reference evidence="1 2" key="1">
    <citation type="journal article" date="2015" name="Int. J. Syst. Evol. Microbiol.">
        <title>Nitrosospira lacus sp. nov., a psychrotolerant, ammonia-oxidizing bacterium from sandy lake sediment.</title>
        <authorList>
            <person name="Urakawa H."/>
            <person name="Garcia J.C."/>
            <person name="Nielsen J.L."/>
            <person name="Le V.Q."/>
            <person name="Kozlowski J.A."/>
            <person name="Stein L.Y."/>
            <person name="Lim C.K."/>
            <person name="Pommerening-Roser A."/>
            <person name="Martens-Habbena W."/>
            <person name="Stahl D.A."/>
            <person name="Klotz M.G."/>
        </authorList>
    </citation>
    <scope>NUCLEOTIDE SEQUENCE [LARGE SCALE GENOMIC DNA]</scope>
    <source>
        <strain evidence="1 2">APG3</strain>
    </source>
</reference>
<dbReference type="EMBL" id="CP021106">
    <property type="protein sequence ID" value="ARO87635.1"/>
    <property type="molecule type" value="Genomic_DNA"/>
</dbReference>
<protein>
    <submittedName>
        <fullName evidence="1">Uncharacterized protein</fullName>
    </submittedName>
</protein>
<dbReference type="Proteomes" id="UP000012179">
    <property type="component" value="Chromosome"/>
</dbReference>
<dbReference type="AlphaFoldDB" id="A0A1W6SPB6"/>
<proteinExistence type="predicted"/>
<gene>
    <name evidence="1" type="ORF">EBAPG3_007535</name>
</gene>
<evidence type="ECO:0000313" key="1">
    <source>
        <dbReference type="EMBL" id="ARO87635.1"/>
    </source>
</evidence>